<feature type="compositionally biased region" description="Low complexity" evidence="1">
    <location>
        <begin position="43"/>
        <end position="58"/>
    </location>
</feature>
<accession>A0ABR0E2D4</accession>
<dbReference type="SMART" id="SM01163">
    <property type="entry name" value="DUF1785"/>
    <property type="match status" value="1"/>
</dbReference>
<feature type="domain" description="Piwi" evidence="3">
    <location>
        <begin position="678"/>
        <end position="996"/>
    </location>
</feature>
<evidence type="ECO:0000259" key="2">
    <source>
        <dbReference type="PROSITE" id="PS50821"/>
    </source>
</evidence>
<dbReference type="SMART" id="SM00950">
    <property type="entry name" value="Piwi"/>
    <property type="match status" value="1"/>
</dbReference>
<name>A0ABR0E2D4_ZASCE</name>
<comment type="caution">
    <text evidence="4">The sequence shown here is derived from an EMBL/GenBank/DDBJ whole genome shotgun (WGS) entry which is preliminary data.</text>
</comment>
<dbReference type="InterPro" id="IPR014811">
    <property type="entry name" value="ArgoL1"/>
</dbReference>
<evidence type="ECO:0008006" key="6">
    <source>
        <dbReference type="Google" id="ProtNLM"/>
    </source>
</evidence>
<dbReference type="InterPro" id="IPR036397">
    <property type="entry name" value="RNaseH_sf"/>
</dbReference>
<dbReference type="Gene3D" id="3.40.50.2300">
    <property type="match status" value="1"/>
</dbReference>
<gene>
    <name evidence="4" type="ORF">PRZ48_013712</name>
</gene>
<dbReference type="InterPro" id="IPR045246">
    <property type="entry name" value="Piwi_ago-like"/>
</dbReference>
<dbReference type="InterPro" id="IPR003100">
    <property type="entry name" value="PAZ_dom"/>
</dbReference>
<feature type="compositionally biased region" description="Basic and acidic residues" evidence="1">
    <location>
        <begin position="125"/>
        <end position="138"/>
    </location>
</feature>
<dbReference type="PROSITE" id="PS50822">
    <property type="entry name" value="PIWI"/>
    <property type="match status" value="1"/>
</dbReference>
<evidence type="ECO:0000256" key="1">
    <source>
        <dbReference type="SAM" id="MobiDB-lite"/>
    </source>
</evidence>
<dbReference type="PANTHER" id="PTHR22891">
    <property type="entry name" value="EUKARYOTIC TRANSLATION INITIATION FACTOR 2C"/>
    <property type="match status" value="1"/>
</dbReference>
<feature type="domain" description="PAZ" evidence="2">
    <location>
        <begin position="372"/>
        <end position="512"/>
    </location>
</feature>
<dbReference type="InterPro" id="IPR012337">
    <property type="entry name" value="RNaseH-like_sf"/>
</dbReference>
<dbReference type="SUPFAM" id="SSF101690">
    <property type="entry name" value="PAZ domain"/>
    <property type="match status" value="1"/>
</dbReference>
<dbReference type="SUPFAM" id="SSF53098">
    <property type="entry name" value="Ribonuclease H-like"/>
    <property type="match status" value="1"/>
</dbReference>
<protein>
    <recommendedName>
        <fullName evidence="6">Piwi domain-containing protein</fullName>
    </recommendedName>
</protein>
<dbReference type="EMBL" id="JAXOVC010000012">
    <property type="protein sequence ID" value="KAK4495381.1"/>
    <property type="molecule type" value="Genomic_DNA"/>
</dbReference>
<dbReference type="Gene3D" id="2.170.260.10">
    <property type="entry name" value="paz domain"/>
    <property type="match status" value="1"/>
</dbReference>
<keyword evidence="5" id="KW-1185">Reference proteome</keyword>
<sequence>MSSGKAPVDQQKASNSNNLPPHRRPQQPATASMSYSNAAAGLTPATPKPKNLNTTTPAVSPSANTGSVTAQMATLQLQGSALGPQAMNVNVASQTSNCSHSNTKHPAPPPNDSNQNQKPTNGGDDNTKKQSKTSEDTVPKLTFFDETYALDSGTGSKGDKTMVLVNRFSVRDRDIGNSLHVYTVRFPQIRGRDVKNSAVKKLMLREILSSTVFQQLYSQNKVFTDWSSTIITKEKLDPNLFNQRGILPVNYTFLNESSPAAGPQPYTADIVLTRVLDMVAFKDYVHGRNNKPANFDFGEHTRALNILARHFAARNVNIASAGRNRIFPQNPQFPLPSGLHARQGFFNSIRPADGGIQLQLNTTAAAFYPGMRLIDYLSQRFRGEFSLTQTELAPDVKAVMENLQVLYMYTPPNALPTSQSRSPLLANPVTQGGRSKRISGYGLSARTQTFPLNGQEVTVEQHFNKNVMMPQHPLRYPHLPAVNTGPAIKRNNGTNNTNKPVWVPMELLFIKPDQALSSTVPGNDMTNMGNASRRQPQLNVDMIRGHGPAQGLGLLQARDLDRFNVLHLDFNLLQIAARKLQAPQLQYSRSNTITSDQGKWNLKGVKFQTGGRLGKLFVIQITDRKTDTPATDGLVRALSQYGVVCTGSLCEDAANCGQAELDRAYAALQRKSGGSASVILVILPSDNIDNYSIVKWWGDCKRGVNTVCVTRGKLGQLTNPGFTANLALKFNAKLGGQNHILTKASYTPLHVTDSATTMVVGADVTHPGPSSVKYCPSIAGVVASTDRHCVKFPGSMRLQASRTEQILELKDMMVERLRLWFATNDKLPDRILFYRDGVGEDQFAMVKRHELPAVRAACELIAIEKKVPDYNPPITMVVCTKRHANRFYPISTSGTNAKFVDGKTKNFKPGLVVDDRSIRLPKLFDFWLQAHQPLQGTGRPCHYFVLENGIGYTPDDLQQVTFALSWVYATSLTPISVVAPAYYADKLCERGRCYLRPLLIGRHPFRPSPANYSAWLARMGDLTDEEFRHEVARRVATTPLPSVQNRYWNQVGTVSPCHASVKDTMFYV</sequence>
<feature type="compositionally biased region" description="Polar residues" evidence="1">
    <location>
        <begin position="112"/>
        <end position="124"/>
    </location>
</feature>
<evidence type="ECO:0000313" key="4">
    <source>
        <dbReference type="EMBL" id="KAK4495381.1"/>
    </source>
</evidence>
<evidence type="ECO:0000313" key="5">
    <source>
        <dbReference type="Proteomes" id="UP001305779"/>
    </source>
</evidence>
<feature type="region of interest" description="Disordered" evidence="1">
    <location>
        <begin position="1"/>
        <end position="66"/>
    </location>
</feature>
<dbReference type="Proteomes" id="UP001305779">
    <property type="component" value="Unassembled WGS sequence"/>
</dbReference>
<proteinExistence type="predicted"/>
<dbReference type="CDD" id="cd02846">
    <property type="entry name" value="PAZ_argonaute_like"/>
    <property type="match status" value="1"/>
</dbReference>
<dbReference type="PROSITE" id="PS50821">
    <property type="entry name" value="PAZ"/>
    <property type="match status" value="1"/>
</dbReference>
<dbReference type="Pfam" id="PF08699">
    <property type="entry name" value="ArgoL1"/>
    <property type="match status" value="1"/>
</dbReference>
<feature type="compositionally biased region" description="Polar residues" evidence="1">
    <location>
        <begin position="27"/>
        <end position="37"/>
    </location>
</feature>
<dbReference type="Gene3D" id="3.30.420.10">
    <property type="entry name" value="Ribonuclease H-like superfamily/Ribonuclease H"/>
    <property type="match status" value="1"/>
</dbReference>
<evidence type="ECO:0000259" key="3">
    <source>
        <dbReference type="PROSITE" id="PS50822"/>
    </source>
</evidence>
<dbReference type="CDD" id="cd04657">
    <property type="entry name" value="Piwi_ago-like"/>
    <property type="match status" value="1"/>
</dbReference>
<dbReference type="InterPro" id="IPR003165">
    <property type="entry name" value="Piwi"/>
</dbReference>
<reference evidence="4 5" key="1">
    <citation type="journal article" date="2023" name="G3 (Bethesda)">
        <title>A chromosome-level genome assembly of Zasmidium syzygii isolated from banana leaves.</title>
        <authorList>
            <person name="van Westerhoven A.C."/>
            <person name="Mehrabi R."/>
            <person name="Talebi R."/>
            <person name="Steentjes M.B.F."/>
            <person name="Corcolon B."/>
            <person name="Chong P.A."/>
            <person name="Kema G.H.J."/>
            <person name="Seidl M.F."/>
        </authorList>
    </citation>
    <scope>NUCLEOTIDE SEQUENCE [LARGE SCALE GENOMIC DNA]</scope>
    <source>
        <strain evidence="4 5">P124</strain>
    </source>
</reference>
<organism evidence="4 5">
    <name type="scientific">Zasmidium cellare</name>
    <name type="common">Wine cellar mold</name>
    <name type="synonym">Racodium cellare</name>
    <dbReference type="NCBI Taxonomy" id="395010"/>
    <lineage>
        <taxon>Eukaryota</taxon>
        <taxon>Fungi</taxon>
        <taxon>Dikarya</taxon>
        <taxon>Ascomycota</taxon>
        <taxon>Pezizomycotina</taxon>
        <taxon>Dothideomycetes</taxon>
        <taxon>Dothideomycetidae</taxon>
        <taxon>Mycosphaerellales</taxon>
        <taxon>Mycosphaerellaceae</taxon>
        <taxon>Zasmidium</taxon>
    </lineage>
</organism>
<feature type="region of interest" description="Disordered" evidence="1">
    <location>
        <begin position="94"/>
        <end position="138"/>
    </location>
</feature>
<dbReference type="Pfam" id="PF02171">
    <property type="entry name" value="Piwi"/>
    <property type="match status" value="1"/>
</dbReference>
<dbReference type="InterPro" id="IPR036085">
    <property type="entry name" value="PAZ_dom_sf"/>
</dbReference>